<evidence type="ECO:0000313" key="1">
    <source>
        <dbReference type="EMBL" id="AXA36223.1"/>
    </source>
</evidence>
<dbReference type="EMBL" id="CP030759">
    <property type="protein sequence ID" value="AXA36223.1"/>
    <property type="molecule type" value="Genomic_DNA"/>
</dbReference>
<accession>A0A2Z4Y6V3</accession>
<evidence type="ECO:0000313" key="2">
    <source>
        <dbReference type="Proteomes" id="UP000262583"/>
    </source>
</evidence>
<protein>
    <submittedName>
        <fullName evidence="1">Uncharacterized protein</fullName>
    </submittedName>
</protein>
<sequence length="59" mass="6626">MEAELEKRLSRTPIMGTVSVHFFIAWDLTEIKLAAFAGLLSLDCRPCSVRNKSNWVTDG</sequence>
<gene>
    <name evidence="1" type="ORF">BRCON_1446</name>
</gene>
<reference evidence="1 2" key="1">
    <citation type="submission" date="2018-05" db="EMBL/GenBank/DDBJ databases">
        <title>A metagenomic window into the 2 km-deep terrestrial subsurface aquifer revealed taxonomically and functionally diverse microbial community comprising novel uncultured bacterial lineages.</title>
        <authorList>
            <person name="Kadnikov V.V."/>
            <person name="Mardanov A.V."/>
            <person name="Beletsky A.V."/>
            <person name="Banks D."/>
            <person name="Pimenov N.V."/>
            <person name="Frank Y.A."/>
            <person name="Karnachuk O.V."/>
            <person name="Ravin N.V."/>
        </authorList>
    </citation>
    <scope>NUCLEOTIDE SEQUENCE [LARGE SCALE GENOMIC DNA]</scope>
    <source>
        <strain evidence="1">BY</strain>
    </source>
</reference>
<dbReference type="Proteomes" id="UP000262583">
    <property type="component" value="Chromosome"/>
</dbReference>
<dbReference type="KEGG" id="schv:BRCON_1446"/>
<organism evidence="1 2">
    <name type="scientific">Sumerlaea chitinivorans</name>
    <dbReference type="NCBI Taxonomy" id="2250252"/>
    <lineage>
        <taxon>Bacteria</taxon>
        <taxon>Candidatus Sumerlaeota</taxon>
        <taxon>Candidatus Sumerlaeia</taxon>
        <taxon>Candidatus Sumerlaeales</taxon>
        <taxon>Candidatus Sumerlaeaceae</taxon>
        <taxon>Candidatus Sumerlaea</taxon>
    </lineage>
</organism>
<name>A0A2Z4Y6V3_SUMC1</name>
<dbReference type="AlphaFoldDB" id="A0A2Z4Y6V3"/>
<proteinExistence type="predicted"/>